<evidence type="ECO:0000313" key="1">
    <source>
        <dbReference type="EMBL" id="KTD44102.1"/>
    </source>
</evidence>
<dbReference type="STRING" id="45072.Lqua_2922"/>
<keyword evidence="3" id="KW-1185">Reference proteome</keyword>
<reference evidence="1 3" key="1">
    <citation type="submission" date="2015-11" db="EMBL/GenBank/DDBJ databases">
        <title>Genomic analysis of 38 Legionella species identifies large and diverse effector repertoires.</title>
        <authorList>
            <person name="Burstein D."/>
            <person name="Amaro F."/>
            <person name="Zusman T."/>
            <person name="Lifshitz Z."/>
            <person name="Cohen O."/>
            <person name="Gilbert J.A."/>
            <person name="Pupko T."/>
            <person name="Shuman H.A."/>
            <person name="Segal G."/>
        </authorList>
    </citation>
    <scope>NUCLEOTIDE SEQUENCE [LARGE SCALE GENOMIC DNA]</scope>
    <source>
        <strain evidence="1 3">ATCC 49507</strain>
    </source>
</reference>
<dbReference type="RefSeq" id="WP_058475053.1">
    <property type="nucleotide sequence ID" value="NZ_CAAAIL010000017.1"/>
</dbReference>
<dbReference type="Proteomes" id="UP000254230">
    <property type="component" value="Unassembled WGS sequence"/>
</dbReference>
<evidence type="ECO:0000313" key="4">
    <source>
        <dbReference type="Proteomes" id="UP000254230"/>
    </source>
</evidence>
<name>A0A378P9K0_9GAMM</name>
<evidence type="ECO:0000313" key="2">
    <source>
        <dbReference type="EMBL" id="STY82922.1"/>
    </source>
</evidence>
<gene>
    <name evidence="1" type="ORF">Lqua_2922</name>
    <name evidence="2" type="ORF">NCTC12376_03387</name>
</gene>
<dbReference type="Proteomes" id="UP000054639">
    <property type="component" value="Unassembled WGS sequence"/>
</dbReference>
<dbReference type="EMBL" id="UGOW01000002">
    <property type="protein sequence ID" value="STY82922.1"/>
    <property type="molecule type" value="Genomic_DNA"/>
</dbReference>
<dbReference type="OrthoDB" id="5725929at2"/>
<protein>
    <submittedName>
        <fullName evidence="2">Uncharacterized protein</fullName>
    </submittedName>
</protein>
<proteinExistence type="predicted"/>
<dbReference type="AlphaFoldDB" id="A0A378P9K0"/>
<reference evidence="2 4" key="2">
    <citation type="submission" date="2018-06" db="EMBL/GenBank/DDBJ databases">
        <authorList>
            <consortium name="Pathogen Informatics"/>
            <person name="Doyle S."/>
        </authorList>
    </citation>
    <scope>NUCLEOTIDE SEQUENCE [LARGE SCALE GENOMIC DNA]</scope>
    <source>
        <strain evidence="2 4">NCTC12376</strain>
    </source>
</reference>
<accession>A0A378P9K0</accession>
<sequence>MKLTAIYGQLFISKHGVKDTGVWFAALKDLTPRALDSGVEQLMTLSKGDKFCEFPPNCLQFRALCLGFYSELRMPKPAEAHREVLNRAYTTNPQWSHIVVKYTAKKLGYKFLEIINEGESFAVFKEAYEQVCHLVRQGHSVPEIKEGVMLPKPQSKDVATKHLNLMRQRLGIAS</sequence>
<dbReference type="EMBL" id="LNYR01000043">
    <property type="protein sequence ID" value="KTD44102.1"/>
    <property type="molecule type" value="Genomic_DNA"/>
</dbReference>
<organism evidence="2 4">
    <name type="scientific">Legionella quateirensis</name>
    <dbReference type="NCBI Taxonomy" id="45072"/>
    <lineage>
        <taxon>Bacteria</taxon>
        <taxon>Pseudomonadati</taxon>
        <taxon>Pseudomonadota</taxon>
        <taxon>Gammaproteobacteria</taxon>
        <taxon>Legionellales</taxon>
        <taxon>Legionellaceae</taxon>
        <taxon>Legionella</taxon>
    </lineage>
</organism>
<evidence type="ECO:0000313" key="3">
    <source>
        <dbReference type="Proteomes" id="UP000054639"/>
    </source>
</evidence>